<reference evidence="1" key="1">
    <citation type="journal article" date="2020" name="Nature">
        <title>Giant virus diversity and host interactions through global metagenomics.</title>
        <authorList>
            <person name="Schulz F."/>
            <person name="Roux S."/>
            <person name="Paez-Espino D."/>
            <person name="Jungbluth S."/>
            <person name="Walsh D.A."/>
            <person name="Denef V.J."/>
            <person name="McMahon K.D."/>
            <person name="Konstantinidis K.T."/>
            <person name="Eloe-Fadrosh E.A."/>
            <person name="Kyrpides N.C."/>
            <person name="Woyke T."/>
        </authorList>
    </citation>
    <scope>NUCLEOTIDE SEQUENCE</scope>
    <source>
        <strain evidence="1">GVMAG-M-3300023184-190</strain>
    </source>
</reference>
<proteinExistence type="predicted"/>
<protein>
    <submittedName>
        <fullName evidence="1">Uncharacterized protein</fullName>
    </submittedName>
</protein>
<accession>A0A6C0I411</accession>
<evidence type="ECO:0000313" key="1">
    <source>
        <dbReference type="EMBL" id="QHT87522.1"/>
    </source>
</evidence>
<dbReference type="AlphaFoldDB" id="A0A6C0I411"/>
<organism evidence="1">
    <name type="scientific">viral metagenome</name>
    <dbReference type="NCBI Taxonomy" id="1070528"/>
    <lineage>
        <taxon>unclassified sequences</taxon>
        <taxon>metagenomes</taxon>
        <taxon>organismal metagenomes</taxon>
    </lineage>
</organism>
<sequence>MSKQIFKNEVPKELLFDLLEKVCLKTEKYFLFDMNAFRKLQFYKHHIEFCVKLKEYYHIGKHFYLERTLSYNSFTNIIRQICKGSNIMFTSQIKYNESKYNIDFFIFY</sequence>
<name>A0A6C0I411_9ZZZZ</name>
<dbReference type="EMBL" id="MN740091">
    <property type="protein sequence ID" value="QHT87522.1"/>
    <property type="molecule type" value="Genomic_DNA"/>
</dbReference>